<protein>
    <submittedName>
        <fullName evidence="1">22057_t:CDS:1</fullName>
    </submittedName>
</protein>
<keyword evidence="2" id="KW-1185">Reference proteome</keyword>
<evidence type="ECO:0000313" key="2">
    <source>
        <dbReference type="Proteomes" id="UP000789759"/>
    </source>
</evidence>
<name>A0A9N9PBQ3_9GLOM</name>
<dbReference type="EMBL" id="CAJVQA010031648">
    <property type="protein sequence ID" value="CAG8801753.1"/>
    <property type="molecule type" value="Genomic_DNA"/>
</dbReference>
<sequence length="57" mass="6664">VEFYNQSWILVSLNYYYSQIDITVWYTAGKTTNVAEFAYADINHEEKGLNLINAIKK</sequence>
<organism evidence="1 2">
    <name type="scientific">Cetraspora pellucida</name>
    <dbReference type="NCBI Taxonomy" id="1433469"/>
    <lineage>
        <taxon>Eukaryota</taxon>
        <taxon>Fungi</taxon>
        <taxon>Fungi incertae sedis</taxon>
        <taxon>Mucoromycota</taxon>
        <taxon>Glomeromycotina</taxon>
        <taxon>Glomeromycetes</taxon>
        <taxon>Diversisporales</taxon>
        <taxon>Gigasporaceae</taxon>
        <taxon>Cetraspora</taxon>
    </lineage>
</organism>
<reference evidence="1" key="1">
    <citation type="submission" date="2021-06" db="EMBL/GenBank/DDBJ databases">
        <authorList>
            <person name="Kallberg Y."/>
            <person name="Tangrot J."/>
            <person name="Rosling A."/>
        </authorList>
    </citation>
    <scope>NUCLEOTIDE SEQUENCE</scope>
    <source>
        <strain evidence="1">FL966</strain>
    </source>
</reference>
<evidence type="ECO:0000313" key="1">
    <source>
        <dbReference type="EMBL" id="CAG8801753.1"/>
    </source>
</evidence>
<feature type="non-terminal residue" evidence="1">
    <location>
        <position position="1"/>
    </location>
</feature>
<accession>A0A9N9PBQ3</accession>
<dbReference type="OrthoDB" id="2447531at2759"/>
<proteinExistence type="predicted"/>
<comment type="caution">
    <text evidence="1">The sequence shown here is derived from an EMBL/GenBank/DDBJ whole genome shotgun (WGS) entry which is preliminary data.</text>
</comment>
<dbReference type="Proteomes" id="UP000789759">
    <property type="component" value="Unassembled WGS sequence"/>
</dbReference>
<gene>
    <name evidence="1" type="ORF">CPELLU_LOCUS17767</name>
</gene>
<dbReference type="AlphaFoldDB" id="A0A9N9PBQ3"/>